<organism evidence="1">
    <name type="scientific">Arion vulgaris</name>
    <dbReference type="NCBI Taxonomy" id="1028688"/>
    <lineage>
        <taxon>Eukaryota</taxon>
        <taxon>Metazoa</taxon>
        <taxon>Spiralia</taxon>
        <taxon>Lophotrochozoa</taxon>
        <taxon>Mollusca</taxon>
        <taxon>Gastropoda</taxon>
        <taxon>Heterobranchia</taxon>
        <taxon>Euthyneura</taxon>
        <taxon>Panpulmonata</taxon>
        <taxon>Eupulmonata</taxon>
        <taxon>Stylommatophora</taxon>
        <taxon>Helicina</taxon>
        <taxon>Arionoidea</taxon>
        <taxon>Arionidae</taxon>
        <taxon>Arion</taxon>
    </lineage>
</organism>
<name>A0A0B6ZRE9_9EUPU</name>
<accession>A0A0B6ZRE9</accession>
<proteinExistence type="predicted"/>
<evidence type="ECO:0000313" key="1">
    <source>
        <dbReference type="EMBL" id="CEK71158.1"/>
    </source>
</evidence>
<sequence length="71" mass="8048">RVGRIAAGSMEVTKYLKCYIRAATTTHVTMLLLMAAVTSTKSYTLLEPLLKENESDHCQRDLSDPIIQYMR</sequence>
<feature type="non-terminal residue" evidence="1">
    <location>
        <position position="1"/>
    </location>
</feature>
<protein>
    <submittedName>
        <fullName evidence="1">Uncharacterized protein</fullName>
    </submittedName>
</protein>
<feature type="non-terminal residue" evidence="1">
    <location>
        <position position="71"/>
    </location>
</feature>
<gene>
    <name evidence="1" type="primary">ORF77167</name>
</gene>
<dbReference type="AlphaFoldDB" id="A0A0B6ZRE9"/>
<reference evidence="1" key="1">
    <citation type="submission" date="2014-12" db="EMBL/GenBank/DDBJ databases">
        <title>Insight into the proteome of Arion vulgaris.</title>
        <authorList>
            <person name="Aradska J."/>
            <person name="Bulat T."/>
            <person name="Smidak R."/>
            <person name="Sarate P."/>
            <person name="Gangsoo J."/>
            <person name="Sialana F."/>
            <person name="Bilban M."/>
            <person name="Lubec G."/>
        </authorList>
    </citation>
    <scope>NUCLEOTIDE SEQUENCE</scope>
    <source>
        <tissue evidence="1">Skin</tissue>
    </source>
</reference>
<dbReference type="EMBL" id="HACG01024293">
    <property type="protein sequence ID" value="CEK71158.1"/>
    <property type="molecule type" value="Transcribed_RNA"/>
</dbReference>